<dbReference type="InterPro" id="IPR001841">
    <property type="entry name" value="Znf_RING"/>
</dbReference>
<protein>
    <recommendedName>
        <fullName evidence="8">RING-type domain-containing protein</fullName>
    </recommendedName>
</protein>
<dbReference type="SUPFAM" id="SSF57850">
    <property type="entry name" value="RING/U-box"/>
    <property type="match status" value="1"/>
</dbReference>
<keyword evidence="2 4" id="KW-0863">Zinc-finger</keyword>
<reference evidence="7" key="1">
    <citation type="journal article" date="2020" name="J. Eukaryot. Microbiol.">
        <title>De novo Sequencing, Assembly and Annotation of the Transcriptome for the Free-Living Testate Amoeba Arcella intermedia.</title>
        <authorList>
            <person name="Ribeiro G.M."/>
            <person name="Porfirio-Sousa A.L."/>
            <person name="Maurer-Alcala X.X."/>
            <person name="Katz L.A."/>
            <person name="Lahr D.J.G."/>
        </authorList>
    </citation>
    <scope>NUCLEOTIDE SEQUENCE</scope>
</reference>
<feature type="domain" description="B box-type" evidence="6">
    <location>
        <begin position="119"/>
        <end position="159"/>
    </location>
</feature>
<evidence type="ECO:0000256" key="3">
    <source>
        <dbReference type="ARBA" id="ARBA00022833"/>
    </source>
</evidence>
<feature type="domain" description="B box-type" evidence="6">
    <location>
        <begin position="67"/>
        <end position="113"/>
    </location>
</feature>
<organism evidence="7">
    <name type="scientific">Arcella intermedia</name>
    <dbReference type="NCBI Taxonomy" id="1963864"/>
    <lineage>
        <taxon>Eukaryota</taxon>
        <taxon>Amoebozoa</taxon>
        <taxon>Tubulinea</taxon>
        <taxon>Elardia</taxon>
        <taxon>Arcellinida</taxon>
        <taxon>Sphaerothecina</taxon>
        <taxon>Arcellidae</taxon>
        <taxon>Arcella</taxon>
    </lineage>
</organism>
<evidence type="ECO:0000256" key="1">
    <source>
        <dbReference type="ARBA" id="ARBA00022723"/>
    </source>
</evidence>
<dbReference type="Pfam" id="PF00643">
    <property type="entry name" value="zf-B_box"/>
    <property type="match status" value="2"/>
</dbReference>
<dbReference type="PROSITE" id="PS00518">
    <property type="entry name" value="ZF_RING_1"/>
    <property type="match status" value="1"/>
</dbReference>
<dbReference type="InterPro" id="IPR013083">
    <property type="entry name" value="Znf_RING/FYVE/PHD"/>
</dbReference>
<evidence type="ECO:0008006" key="8">
    <source>
        <dbReference type="Google" id="ProtNLM"/>
    </source>
</evidence>
<dbReference type="PANTHER" id="PTHR25462:SF296">
    <property type="entry name" value="MEIOTIC P26, ISOFORM F"/>
    <property type="match status" value="1"/>
</dbReference>
<dbReference type="InterPro" id="IPR000315">
    <property type="entry name" value="Znf_B-box"/>
</dbReference>
<evidence type="ECO:0000259" key="5">
    <source>
        <dbReference type="PROSITE" id="PS50089"/>
    </source>
</evidence>
<dbReference type="Gene3D" id="3.30.40.10">
    <property type="entry name" value="Zinc/RING finger domain, C3HC4 (zinc finger)"/>
    <property type="match status" value="1"/>
</dbReference>
<dbReference type="AlphaFoldDB" id="A0A6B2LIT0"/>
<dbReference type="PROSITE" id="PS50089">
    <property type="entry name" value="ZF_RING_2"/>
    <property type="match status" value="1"/>
</dbReference>
<dbReference type="SMART" id="SM00184">
    <property type="entry name" value="RING"/>
    <property type="match status" value="1"/>
</dbReference>
<proteinExistence type="predicted"/>
<dbReference type="PANTHER" id="PTHR25462">
    <property type="entry name" value="BONUS, ISOFORM C-RELATED"/>
    <property type="match status" value="1"/>
</dbReference>
<dbReference type="Pfam" id="PF13923">
    <property type="entry name" value="zf-C3HC4_2"/>
    <property type="match status" value="1"/>
</dbReference>
<sequence>MFDCSICLDTLKDPLVVSCGHTFCKCCLLQVKAKECPVCRSSIPSIETLPKNWILINLMDQLKNKKPKQIICGNCETSSATIFCENCDFNLCDDCNNNEHKTKISMKHVRVPLKEIKKKKFAFCSVHREEMKYYCKDEGVSLCHGCAVDNHKGHNYVSSQKFSTERRETLKETLNSLNFENIFDKETQSLVKKTRRNSKRNFRCREQIEIIISK</sequence>
<dbReference type="SMART" id="SM00336">
    <property type="entry name" value="BBOX"/>
    <property type="match status" value="2"/>
</dbReference>
<evidence type="ECO:0000256" key="2">
    <source>
        <dbReference type="ARBA" id="ARBA00022771"/>
    </source>
</evidence>
<dbReference type="EMBL" id="GIBP01007629">
    <property type="protein sequence ID" value="NDV36598.1"/>
    <property type="molecule type" value="Transcribed_RNA"/>
</dbReference>
<dbReference type="Gene3D" id="3.30.160.60">
    <property type="entry name" value="Classic Zinc Finger"/>
    <property type="match status" value="1"/>
</dbReference>
<name>A0A6B2LIT0_9EUKA</name>
<evidence type="ECO:0000256" key="4">
    <source>
        <dbReference type="PROSITE-ProRule" id="PRU00024"/>
    </source>
</evidence>
<keyword evidence="1" id="KW-0479">Metal-binding</keyword>
<feature type="domain" description="RING-type" evidence="5">
    <location>
        <begin position="4"/>
        <end position="40"/>
    </location>
</feature>
<dbReference type="InterPro" id="IPR017907">
    <property type="entry name" value="Znf_RING_CS"/>
</dbReference>
<dbReference type="PROSITE" id="PS50119">
    <property type="entry name" value="ZF_BBOX"/>
    <property type="match status" value="2"/>
</dbReference>
<dbReference type="SUPFAM" id="SSF57845">
    <property type="entry name" value="B-box zinc-binding domain"/>
    <property type="match status" value="1"/>
</dbReference>
<dbReference type="InterPro" id="IPR047153">
    <property type="entry name" value="TRIM45/56/19-like"/>
</dbReference>
<dbReference type="GO" id="GO:0008270">
    <property type="term" value="F:zinc ion binding"/>
    <property type="evidence" value="ECO:0007669"/>
    <property type="project" value="UniProtKB-KW"/>
</dbReference>
<evidence type="ECO:0000259" key="6">
    <source>
        <dbReference type="PROSITE" id="PS50119"/>
    </source>
</evidence>
<keyword evidence="3" id="KW-0862">Zinc</keyword>
<accession>A0A6B2LIT0</accession>
<evidence type="ECO:0000313" key="7">
    <source>
        <dbReference type="EMBL" id="NDV36598.1"/>
    </source>
</evidence>